<accession>A0ABQ4PXZ4</accession>
<evidence type="ECO:0000313" key="9">
    <source>
        <dbReference type="EMBL" id="GIU67548.1"/>
    </source>
</evidence>
<keyword evidence="4 7" id="KW-0808">Transferase</keyword>
<proteinExistence type="inferred from homology"/>
<evidence type="ECO:0000256" key="2">
    <source>
        <dbReference type="ARBA" id="ARBA00007441"/>
    </source>
</evidence>
<name>A0ABQ4PXZ4_9PROT</name>
<comment type="cofactor">
    <cofactor evidence="1 7">
        <name>pyridoxal 5'-phosphate</name>
        <dbReference type="ChEBI" id="CHEBI:597326"/>
    </cofactor>
</comment>
<reference evidence="9" key="2">
    <citation type="journal article" date="2023" name="ISME Commun">
        <title>Characterization of a bloom-associated alphaproteobacterial lineage, 'Candidatus Phycosocius': insights into freshwater algal-bacterial interactions.</title>
        <authorList>
            <person name="Tanabe Y."/>
            <person name="Yamaguchi H."/>
            <person name="Yoshida M."/>
            <person name="Kai A."/>
            <person name="Okazaki Y."/>
        </authorList>
    </citation>
    <scope>NUCLEOTIDE SEQUENCE</scope>
    <source>
        <strain evidence="9">BOTRYCO-1</strain>
    </source>
</reference>
<dbReference type="Proteomes" id="UP001161064">
    <property type="component" value="Unassembled WGS sequence"/>
</dbReference>
<keyword evidence="3 7" id="KW-0032">Aminotransferase</keyword>
<dbReference type="EC" id="2.6.1.-" evidence="7"/>
<sequence length="379" mass="40527">MSVSIEPFRAIAISRQAHAMQAEGRSVIHMEFGQPSTGAPSKALAVAHRVLDSEAMGYWESTPLKQALAARYLDRHQVNLDPERIIVTCGASPALVLALSSAFNPGDTIAFACPGYVAYRNTVKALHLSPMEIRCGAESHFQLSAAHVEALDPKPAGVILASPANPTGTIIAAAELKAIAEVCARKNIRIVSDEIYHGLSYAGPTHSLLEFAPEALIINSFSKYFSMAGWRLGWLVAPSDLVDAARARAGNMFLTAPSLAQHAGLAAMDCNGELDAHVATYRTNRDIILAALPAMGITKIAPPDGAFYIYADIAHLTQDSLGFAHQILADTGVAIAPGVDFDPYSGHTHVRFSFAVSTPLIEEAMARLTSWFNNKTALR</sequence>
<comment type="caution">
    <text evidence="9">The sequence shown here is derived from an EMBL/GenBank/DDBJ whole genome shotgun (WGS) entry which is preliminary data.</text>
</comment>
<evidence type="ECO:0000313" key="10">
    <source>
        <dbReference type="Proteomes" id="UP001161064"/>
    </source>
</evidence>
<evidence type="ECO:0000259" key="8">
    <source>
        <dbReference type="Pfam" id="PF00155"/>
    </source>
</evidence>
<dbReference type="InterPro" id="IPR015421">
    <property type="entry name" value="PyrdxlP-dep_Trfase_major"/>
</dbReference>
<comment type="catalytic activity">
    <reaction evidence="6">
        <text>L-aspartate + 2-oxoglutarate = oxaloacetate + L-glutamate</text>
        <dbReference type="Rhea" id="RHEA:21824"/>
        <dbReference type="ChEBI" id="CHEBI:16452"/>
        <dbReference type="ChEBI" id="CHEBI:16810"/>
        <dbReference type="ChEBI" id="CHEBI:29985"/>
        <dbReference type="ChEBI" id="CHEBI:29991"/>
        <dbReference type="EC" id="2.6.1.1"/>
    </reaction>
</comment>
<organism evidence="9 10">
    <name type="scientific">Candidatus Phycosocius spiralis</name>
    <dbReference type="NCBI Taxonomy" id="2815099"/>
    <lineage>
        <taxon>Bacteria</taxon>
        <taxon>Pseudomonadati</taxon>
        <taxon>Pseudomonadota</taxon>
        <taxon>Alphaproteobacteria</taxon>
        <taxon>Caulobacterales</taxon>
        <taxon>Caulobacterales incertae sedis</taxon>
        <taxon>Candidatus Phycosocius</taxon>
    </lineage>
</organism>
<dbReference type="PANTHER" id="PTHR46383">
    <property type="entry name" value="ASPARTATE AMINOTRANSFERASE"/>
    <property type="match status" value="1"/>
</dbReference>
<dbReference type="PROSITE" id="PS00105">
    <property type="entry name" value="AA_TRANSFER_CLASS_1"/>
    <property type="match status" value="1"/>
</dbReference>
<evidence type="ECO:0000256" key="7">
    <source>
        <dbReference type="RuleBase" id="RU000481"/>
    </source>
</evidence>
<dbReference type="SUPFAM" id="SSF53383">
    <property type="entry name" value="PLP-dependent transferases"/>
    <property type="match status" value="1"/>
</dbReference>
<evidence type="ECO:0000256" key="4">
    <source>
        <dbReference type="ARBA" id="ARBA00022679"/>
    </source>
</evidence>
<dbReference type="InterPro" id="IPR015424">
    <property type="entry name" value="PyrdxlP-dep_Trfase"/>
</dbReference>
<dbReference type="PANTHER" id="PTHR46383:SF2">
    <property type="entry name" value="AMINOTRANSFERASE"/>
    <property type="match status" value="1"/>
</dbReference>
<comment type="similarity">
    <text evidence="2 7">Belongs to the class-I pyridoxal-phosphate-dependent aminotransferase family.</text>
</comment>
<dbReference type="InterPro" id="IPR004838">
    <property type="entry name" value="NHTrfase_class1_PyrdxlP-BS"/>
</dbReference>
<evidence type="ECO:0000256" key="3">
    <source>
        <dbReference type="ARBA" id="ARBA00022576"/>
    </source>
</evidence>
<dbReference type="CDD" id="cd00609">
    <property type="entry name" value="AAT_like"/>
    <property type="match status" value="1"/>
</dbReference>
<dbReference type="EMBL" id="BPFZ01000010">
    <property type="protein sequence ID" value="GIU67548.1"/>
    <property type="molecule type" value="Genomic_DNA"/>
</dbReference>
<reference evidence="9" key="1">
    <citation type="submission" date="2021-05" db="EMBL/GenBank/DDBJ databases">
        <authorList>
            <person name="Tanabe Y."/>
        </authorList>
    </citation>
    <scope>NUCLEOTIDE SEQUENCE</scope>
    <source>
        <strain evidence="9">BOTRYCO-1</strain>
    </source>
</reference>
<evidence type="ECO:0000256" key="6">
    <source>
        <dbReference type="ARBA" id="ARBA00049185"/>
    </source>
</evidence>
<dbReference type="Gene3D" id="3.40.640.10">
    <property type="entry name" value="Type I PLP-dependent aspartate aminotransferase-like (Major domain)"/>
    <property type="match status" value="1"/>
</dbReference>
<keyword evidence="10" id="KW-1185">Reference proteome</keyword>
<dbReference type="InterPro" id="IPR050596">
    <property type="entry name" value="AspAT/PAT-like"/>
</dbReference>
<gene>
    <name evidence="9" type="ORF">PsB1_1702</name>
</gene>
<feature type="domain" description="Aminotransferase class I/classII large" evidence="8">
    <location>
        <begin position="61"/>
        <end position="368"/>
    </location>
</feature>
<dbReference type="GO" id="GO:0008483">
    <property type="term" value="F:transaminase activity"/>
    <property type="evidence" value="ECO:0007669"/>
    <property type="project" value="UniProtKB-KW"/>
</dbReference>
<evidence type="ECO:0000256" key="5">
    <source>
        <dbReference type="ARBA" id="ARBA00022898"/>
    </source>
</evidence>
<dbReference type="Pfam" id="PF00155">
    <property type="entry name" value="Aminotran_1_2"/>
    <property type="match status" value="1"/>
</dbReference>
<dbReference type="RefSeq" id="WP_284360481.1">
    <property type="nucleotide sequence ID" value="NZ_BPFZ01000010.1"/>
</dbReference>
<keyword evidence="5" id="KW-0663">Pyridoxal phosphate</keyword>
<protein>
    <recommendedName>
        <fullName evidence="7">Aminotransferase</fullName>
        <ecNumber evidence="7">2.6.1.-</ecNumber>
    </recommendedName>
</protein>
<evidence type="ECO:0000256" key="1">
    <source>
        <dbReference type="ARBA" id="ARBA00001933"/>
    </source>
</evidence>
<dbReference type="InterPro" id="IPR004839">
    <property type="entry name" value="Aminotransferase_I/II_large"/>
</dbReference>